<organism evidence="2 3">
    <name type="scientific">Aphanizomenon flos-aquae FACHB-1040</name>
    <dbReference type="NCBI Taxonomy" id="2692887"/>
    <lineage>
        <taxon>Bacteria</taxon>
        <taxon>Bacillati</taxon>
        <taxon>Cyanobacteriota</taxon>
        <taxon>Cyanophyceae</taxon>
        <taxon>Nostocales</taxon>
        <taxon>Aphanizomenonaceae</taxon>
        <taxon>Aphanizomenon</taxon>
    </lineage>
</organism>
<dbReference type="EMBL" id="JACJQT010000078">
    <property type="protein sequence ID" value="MBD2280859.1"/>
    <property type="molecule type" value="Genomic_DNA"/>
</dbReference>
<feature type="coiled-coil region" evidence="1">
    <location>
        <begin position="340"/>
        <end position="410"/>
    </location>
</feature>
<comment type="caution">
    <text evidence="2">The sequence shown here is derived from an EMBL/GenBank/DDBJ whole genome shotgun (WGS) entry which is preliminary data.</text>
</comment>
<feature type="coiled-coil region" evidence="1">
    <location>
        <begin position="102"/>
        <end position="167"/>
    </location>
</feature>
<accession>A0ABR8C1B8</accession>
<protein>
    <recommendedName>
        <fullName evidence="4">Chromosome partition protein Smc</fullName>
    </recommendedName>
</protein>
<feature type="coiled-coil region" evidence="1">
    <location>
        <begin position="248"/>
        <end position="286"/>
    </location>
</feature>
<evidence type="ECO:0008006" key="4">
    <source>
        <dbReference type="Google" id="ProtNLM"/>
    </source>
</evidence>
<keyword evidence="3" id="KW-1185">Reference proteome</keyword>
<keyword evidence="1" id="KW-0175">Coiled coil</keyword>
<dbReference type="RefSeq" id="WP_190384238.1">
    <property type="nucleotide sequence ID" value="NZ_JACJQT010000078.1"/>
</dbReference>
<proteinExistence type="predicted"/>
<dbReference type="NCBIfam" id="NF038350">
    <property type="entry name" value="taxis_HmpF"/>
    <property type="match status" value="1"/>
</dbReference>
<name>A0ABR8C1B8_APHFL</name>
<feature type="coiled-coil region" evidence="1">
    <location>
        <begin position="453"/>
        <end position="550"/>
    </location>
</feature>
<dbReference type="Proteomes" id="UP000606721">
    <property type="component" value="Unassembled WGS sequence"/>
</dbReference>
<evidence type="ECO:0000256" key="1">
    <source>
        <dbReference type="SAM" id="Coils"/>
    </source>
</evidence>
<gene>
    <name evidence="2" type="ORF">H6F99_22050</name>
</gene>
<sequence>MLYLAEVQKQKGGLLSGGGKSELKLIACQRADQNWSPVPDEMIVTDEASKLNDGALVLVDLSPNRQVQRIQDAGRPLVNILQNFSRQVEKFKFKEEEIDQWKQSLKLQIQELNRREIEMESRWDEVQKLEDDSKRIDTQQHLINTSRTEVERLRAEVERNRRDLEGAWEHLRVEQRCLEEIRLNLQQSQSVDNERGQKLSDLLNRLSATSAPINIVKESLDYASEFANKQQDVLNLHWQKLDIQRHAANQQQREGEELVQTLGDHQNELQQAQDSLAQEITQLQSQITIVNSKQELTSILKQYLETEEEFYQKLHLLATKTVAEVAKPEVDVTALQQMPLKELEKMVQDWQEKLDRDSNFVQEQEQELEYKQELIEELQQKIVHATGEELVNLELELVDEQDLYQMLNESLVGQRRNLIGQQKTLQQNQVVLWQRQGISVEIKGESSDLELLVSQFAAEKQRKSAEIEKLESDIALILATIAADQGAIDHQTQEVEVKRQEVDSIQEQLLNLRTATAECWGRVNLYQEALQPIQDELDRLQEQLKKICESLTQVQAFGDSQLQVVFDLRQVIESFINLPEVLVS</sequence>
<reference evidence="2 3" key="1">
    <citation type="journal article" date="2020" name="ISME J.">
        <title>Comparative genomics reveals insights into cyanobacterial evolution and habitat adaptation.</title>
        <authorList>
            <person name="Chen M.Y."/>
            <person name="Teng W.K."/>
            <person name="Zhao L."/>
            <person name="Hu C.X."/>
            <person name="Zhou Y.K."/>
            <person name="Han B.P."/>
            <person name="Song L.R."/>
            <person name="Shu W.S."/>
        </authorList>
    </citation>
    <scope>NUCLEOTIDE SEQUENCE [LARGE SCALE GENOMIC DNA]</scope>
    <source>
        <strain evidence="2 3">FACHB-1040</strain>
    </source>
</reference>
<dbReference type="InterPro" id="IPR047813">
    <property type="entry name" value="HmpF"/>
</dbReference>
<evidence type="ECO:0000313" key="3">
    <source>
        <dbReference type="Proteomes" id="UP000606721"/>
    </source>
</evidence>
<evidence type="ECO:0000313" key="2">
    <source>
        <dbReference type="EMBL" id="MBD2280859.1"/>
    </source>
</evidence>